<sequence>MTKKNLEIIKTCIWCNKEFIAQKTTTKYCSHSCNSQAYKAQKREEKIRKQKADNLLSINTPYLEKLNTKDFLKVNEVADLLGLCKQSIYNLIQSGQLPASRISSRLTLIKRKDIDEMFEKGKNRIIPNQAGAREVSTTFYSISEIEEFYNIGTTWAYKIIRDNNIVKIVKKGKTYYSKKDFDNYFKRKGRINHEDITDWITVPDICSEFSMTSSAVYTFVSRHDIPKTKKGRTALYSRRHILIAKGEKAPSEIPYYTVQEAMQKFNISRDGLYGLIKRNNIDKVKEGKYIKIAKDELDRIFSPTNTE</sequence>
<dbReference type="InterPro" id="IPR041657">
    <property type="entry name" value="HTH_17"/>
</dbReference>
<accession>A0A0D8J8M9</accession>
<comment type="caution">
    <text evidence="2">The sequence shown here is derived from an EMBL/GenBank/DDBJ whole genome shotgun (WGS) entry which is preliminary data.</text>
</comment>
<dbReference type="NCBIfam" id="TIGR01764">
    <property type="entry name" value="excise"/>
    <property type="match status" value="1"/>
</dbReference>
<reference evidence="2 3" key="1">
    <citation type="submission" date="2014-09" db="EMBL/GenBank/DDBJ databases">
        <title>Draft Genome Sequence of Draconibacterium sp. JN14CK-3.</title>
        <authorList>
            <person name="Dong C."/>
            <person name="Lai Q."/>
            <person name="Shao Z."/>
        </authorList>
    </citation>
    <scope>NUCLEOTIDE SEQUENCE [LARGE SCALE GENOMIC DNA]</scope>
    <source>
        <strain evidence="2 3">JN14CK-3</strain>
    </source>
</reference>
<dbReference type="RefSeq" id="WP_045032930.1">
    <property type="nucleotide sequence ID" value="NZ_JRHC01000006.1"/>
</dbReference>
<dbReference type="AlphaFoldDB" id="A0A0D8J8M9"/>
<dbReference type="STRING" id="1544798.LH29_20335"/>
<dbReference type="Proteomes" id="UP000032544">
    <property type="component" value="Unassembled WGS sequence"/>
</dbReference>
<protein>
    <recommendedName>
        <fullName evidence="1">Helix-turn-helix domain-containing protein</fullName>
    </recommendedName>
</protein>
<dbReference type="GO" id="GO:0003677">
    <property type="term" value="F:DNA binding"/>
    <property type="evidence" value="ECO:0007669"/>
    <property type="project" value="InterPro"/>
</dbReference>
<dbReference type="Pfam" id="PF12728">
    <property type="entry name" value="HTH_17"/>
    <property type="match status" value="2"/>
</dbReference>
<dbReference type="OrthoDB" id="1003442at2"/>
<dbReference type="EMBL" id="JRHC01000006">
    <property type="protein sequence ID" value="KJF42163.1"/>
    <property type="molecule type" value="Genomic_DNA"/>
</dbReference>
<evidence type="ECO:0000313" key="3">
    <source>
        <dbReference type="Proteomes" id="UP000032544"/>
    </source>
</evidence>
<proteinExistence type="predicted"/>
<gene>
    <name evidence="2" type="ORF">LH29_20335</name>
</gene>
<organism evidence="2 3">
    <name type="scientific">Draconibacterium sediminis</name>
    <dbReference type="NCBI Taxonomy" id="1544798"/>
    <lineage>
        <taxon>Bacteria</taxon>
        <taxon>Pseudomonadati</taxon>
        <taxon>Bacteroidota</taxon>
        <taxon>Bacteroidia</taxon>
        <taxon>Marinilabiliales</taxon>
        <taxon>Prolixibacteraceae</taxon>
        <taxon>Draconibacterium</taxon>
    </lineage>
</organism>
<dbReference type="InterPro" id="IPR010093">
    <property type="entry name" value="SinI_DNA-bd"/>
</dbReference>
<evidence type="ECO:0000259" key="1">
    <source>
        <dbReference type="Pfam" id="PF12728"/>
    </source>
</evidence>
<evidence type="ECO:0000313" key="2">
    <source>
        <dbReference type="EMBL" id="KJF42163.1"/>
    </source>
</evidence>
<feature type="domain" description="Helix-turn-helix" evidence="1">
    <location>
        <begin position="255"/>
        <end position="299"/>
    </location>
</feature>
<name>A0A0D8J8M9_9BACT</name>
<keyword evidence="3" id="KW-1185">Reference proteome</keyword>
<feature type="domain" description="Helix-turn-helix" evidence="1">
    <location>
        <begin position="71"/>
        <end position="121"/>
    </location>
</feature>